<keyword evidence="1" id="KW-0472">Membrane</keyword>
<reference evidence="2 3" key="1">
    <citation type="submission" date="2022-12" db="EMBL/GenBank/DDBJ databases">
        <title>Two new species, Stenotrophomonas aracearum and Stenotrophomonas oahuensis, isolated from Anthurium (Araceae family) in Hawaii.</title>
        <authorList>
            <person name="Chunag S.C."/>
            <person name="Dobhal S."/>
            <person name="Alvarez A."/>
            <person name="Arif M."/>
        </authorList>
    </citation>
    <scope>NUCLEOTIDE SEQUENCE [LARGE SCALE GENOMIC DNA]</scope>
    <source>
        <strain evidence="2 3">A5586</strain>
    </source>
</reference>
<dbReference type="RefSeq" id="WP_311191639.1">
    <property type="nucleotide sequence ID" value="NZ_CP115541.1"/>
</dbReference>
<evidence type="ECO:0000313" key="2">
    <source>
        <dbReference type="EMBL" id="WNH52440.1"/>
    </source>
</evidence>
<proteinExistence type="predicted"/>
<evidence type="ECO:0000313" key="3">
    <source>
        <dbReference type="Proteomes" id="UP001302072"/>
    </source>
</evidence>
<dbReference type="Proteomes" id="UP001302072">
    <property type="component" value="Chromosome"/>
</dbReference>
<dbReference type="EMBL" id="CP115541">
    <property type="protein sequence ID" value="WNH52440.1"/>
    <property type="molecule type" value="Genomic_DNA"/>
</dbReference>
<accession>A0ABY9YP84</accession>
<name>A0ABY9YP84_9GAMM</name>
<gene>
    <name evidence="2" type="ORF">PDM29_19305</name>
</gene>
<keyword evidence="1" id="KW-1133">Transmembrane helix</keyword>
<keyword evidence="3" id="KW-1185">Reference proteome</keyword>
<sequence>MIDKIIDVCYAITVIAFTVLISAIVAAAVIEWATQGAFSA</sequence>
<evidence type="ECO:0000256" key="1">
    <source>
        <dbReference type="SAM" id="Phobius"/>
    </source>
</evidence>
<organism evidence="2 3">
    <name type="scientific">Stenotrophomonas oahuensis</name>
    <dbReference type="NCBI Taxonomy" id="3003271"/>
    <lineage>
        <taxon>Bacteria</taxon>
        <taxon>Pseudomonadati</taxon>
        <taxon>Pseudomonadota</taxon>
        <taxon>Gammaproteobacteria</taxon>
        <taxon>Lysobacterales</taxon>
        <taxon>Lysobacteraceae</taxon>
        <taxon>Stenotrophomonas</taxon>
    </lineage>
</organism>
<feature type="transmembrane region" description="Helical" evidence="1">
    <location>
        <begin position="7"/>
        <end position="30"/>
    </location>
</feature>
<keyword evidence="1" id="KW-0812">Transmembrane</keyword>
<protein>
    <submittedName>
        <fullName evidence="2">Uncharacterized protein</fullName>
    </submittedName>
</protein>